<accession>A0A926QLX1</accession>
<name>A0A926QLX1_9BACL</name>
<evidence type="ECO:0000313" key="3">
    <source>
        <dbReference type="Proteomes" id="UP000650466"/>
    </source>
</evidence>
<dbReference type="AlphaFoldDB" id="A0A926QLX1"/>
<reference evidence="2" key="1">
    <citation type="submission" date="2020-09" db="EMBL/GenBank/DDBJ databases">
        <title>Draft Genome Sequence of Paenibacillus sp. WST5.</title>
        <authorList>
            <person name="Bao Z."/>
        </authorList>
    </citation>
    <scope>NUCLEOTIDE SEQUENCE</scope>
    <source>
        <strain evidence="2">WST5</strain>
    </source>
</reference>
<protein>
    <submittedName>
        <fullName evidence="2">Uncharacterized protein</fullName>
    </submittedName>
</protein>
<organism evidence="2 3">
    <name type="scientific">Paenibacillus sedimenti</name>
    <dbReference type="NCBI Taxonomy" id="2770274"/>
    <lineage>
        <taxon>Bacteria</taxon>
        <taxon>Bacillati</taxon>
        <taxon>Bacillota</taxon>
        <taxon>Bacilli</taxon>
        <taxon>Bacillales</taxon>
        <taxon>Paenibacillaceae</taxon>
        <taxon>Paenibacillus</taxon>
    </lineage>
</organism>
<feature type="signal peptide" evidence="1">
    <location>
        <begin position="1"/>
        <end position="26"/>
    </location>
</feature>
<proteinExistence type="predicted"/>
<dbReference type="PROSITE" id="PS51257">
    <property type="entry name" value="PROKAR_LIPOPROTEIN"/>
    <property type="match status" value="1"/>
</dbReference>
<evidence type="ECO:0000256" key="1">
    <source>
        <dbReference type="SAM" id="SignalP"/>
    </source>
</evidence>
<comment type="caution">
    <text evidence="2">The sequence shown here is derived from an EMBL/GenBank/DDBJ whole genome shotgun (WGS) entry which is preliminary data.</text>
</comment>
<feature type="chain" id="PRO_5037181873" evidence="1">
    <location>
        <begin position="27"/>
        <end position="414"/>
    </location>
</feature>
<keyword evidence="3" id="KW-1185">Reference proteome</keyword>
<keyword evidence="1" id="KW-0732">Signal</keyword>
<dbReference type="EMBL" id="JACVVD010000008">
    <property type="protein sequence ID" value="MBD0382824.1"/>
    <property type="molecule type" value="Genomic_DNA"/>
</dbReference>
<gene>
    <name evidence="2" type="ORF">ICC18_22145</name>
</gene>
<sequence>MKLSKKGLTVLSFTVGACLFVSTAFADSLLGSGYDSLKGSAKSTAAMMENGLGSYTVETLYTLKDNDKILVQSSEVKKFDTVNKMSESNRVTTETDGKTTSNYSYEDAKISAWKNSAENKFYVMEYPKDLKRRAPGEFNNPFNENGAAEIEKIVDAVVGNLKDYVQVEEGANGSKVYAGSLSEAQVPALANAVASFGFKQSLSHETELPTISSDIFVKKVVGSAVENKTGYLENVTGDITLSGKDKNGVQHDLTLNVVLKLSEVGTTKVVKPDLTGADVEKVSNSNGLSSKYVGTYKNNIVMDKDGKFVKIGERTVEIISVDGDKVTGKYTEIVYPGFESYYPEKDTFNFEYSLSSSNQAFTYMNAKGEQKNGMIHPNGTGKVYVNINMEITKDNSYKSKMKPFVDGEFNRVFE</sequence>
<evidence type="ECO:0000313" key="2">
    <source>
        <dbReference type="EMBL" id="MBD0382824.1"/>
    </source>
</evidence>
<dbReference type="RefSeq" id="WP_188176602.1">
    <property type="nucleotide sequence ID" value="NZ_JACVVD010000008.1"/>
</dbReference>
<dbReference type="Proteomes" id="UP000650466">
    <property type="component" value="Unassembled WGS sequence"/>
</dbReference>